<name>A0A4P2Q2S7_SORCE</name>
<dbReference type="AlphaFoldDB" id="A0A4P2Q2S7"/>
<protein>
    <submittedName>
        <fullName evidence="2">Uncharacterized protein</fullName>
    </submittedName>
</protein>
<feature type="compositionally biased region" description="Pro residues" evidence="1">
    <location>
        <begin position="189"/>
        <end position="200"/>
    </location>
</feature>
<gene>
    <name evidence="2" type="ORF">SOCEGT47_038090</name>
</gene>
<dbReference type="NCBIfam" id="NF041244">
    <property type="entry name" value="IglI_fam"/>
    <property type="match status" value="1"/>
</dbReference>
<sequence>MARDLTMFLEPLEPRPEPGLEADDPRLAEIFALADQGRYDAAADAAEALAGEGIHDIRPLSFLYYEAFLEGGIAALGPLLDVVLVALGPSFEAIGPARRREEHFNKRLAWLFDTIVDALEYHQKNGTPAWGAFQEGLGPGVIEAVFRSGERAAAALAADVYASAARGLGRLLGFLRARAEVLAARAAPPSAPAAELPPPAPREDAPAASPGAPALTPEGARAAAAPGGAPRARIELAVAHPFLELLAKLRAFEVLIERGELEKAAIVAEDVQQIVEGFDPRAHFPEVFARFSALLSQHIDALSAHLDERDSLAWKARSQFYRVDLEGFVRG</sequence>
<dbReference type="Proteomes" id="UP000295781">
    <property type="component" value="Chromosome"/>
</dbReference>
<evidence type="ECO:0000313" key="2">
    <source>
        <dbReference type="EMBL" id="AUX23286.1"/>
    </source>
</evidence>
<dbReference type="OrthoDB" id="5497953at2"/>
<proteinExistence type="predicted"/>
<dbReference type="RefSeq" id="WP_129348339.1">
    <property type="nucleotide sequence ID" value="NZ_CP012670.1"/>
</dbReference>
<evidence type="ECO:0000313" key="3">
    <source>
        <dbReference type="Proteomes" id="UP000295781"/>
    </source>
</evidence>
<evidence type="ECO:0000256" key="1">
    <source>
        <dbReference type="SAM" id="MobiDB-lite"/>
    </source>
</evidence>
<feature type="region of interest" description="Disordered" evidence="1">
    <location>
        <begin position="188"/>
        <end position="226"/>
    </location>
</feature>
<accession>A0A4P2Q2S7</accession>
<reference evidence="2 3" key="1">
    <citation type="submission" date="2015-09" db="EMBL/GenBank/DDBJ databases">
        <title>Sorangium comparison.</title>
        <authorList>
            <person name="Zaburannyi N."/>
            <person name="Bunk B."/>
            <person name="Overmann J."/>
            <person name="Mueller R."/>
        </authorList>
    </citation>
    <scope>NUCLEOTIDE SEQUENCE [LARGE SCALE GENOMIC DNA]</scope>
    <source>
        <strain evidence="2 3">So ceGT47</strain>
    </source>
</reference>
<dbReference type="EMBL" id="CP012670">
    <property type="protein sequence ID" value="AUX23286.1"/>
    <property type="molecule type" value="Genomic_DNA"/>
</dbReference>
<organism evidence="2 3">
    <name type="scientific">Sorangium cellulosum</name>
    <name type="common">Polyangium cellulosum</name>
    <dbReference type="NCBI Taxonomy" id="56"/>
    <lineage>
        <taxon>Bacteria</taxon>
        <taxon>Pseudomonadati</taxon>
        <taxon>Myxococcota</taxon>
        <taxon>Polyangia</taxon>
        <taxon>Polyangiales</taxon>
        <taxon>Polyangiaceae</taxon>
        <taxon>Sorangium</taxon>
    </lineage>
</organism>
<feature type="compositionally biased region" description="Low complexity" evidence="1">
    <location>
        <begin position="206"/>
        <end position="226"/>
    </location>
</feature>